<dbReference type="Proteomes" id="UP000626109">
    <property type="component" value="Unassembled WGS sequence"/>
</dbReference>
<evidence type="ECO:0000313" key="1">
    <source>
        <dbReference type="EMBL" id="CAE8626125.1"/>
    </source>
</evidence>
<accession>A0A813GSZ5</accession>
<dbReference type="AlphaFoldDB" id="A0A813GSZ5"/>
<evidence type="ECO:0000313" key="3">
    <source>
        <dbReference type="Proteomes" id="UP000654075"/>
    </source>
</evidence>
<protein>
    <submittedName>
        <fullName evidence="1">Uncharacterized protein</fullName>
    </submittedName>
</protein>
<evidence type="ECO:0000313" key="2">
    <source>
        <dbReference type="EMBL" id="CAE8715805.1"/>
    </source>
</evidence>
<keyword evidence="3" id="KW-1185">Reference proteome</keyword>
<gene>
    <name evidence="1" type="ORF">PGLA1383_LOCUS43089</name>
    <name evidence="2" type="ORF">PGLA2088_LOCUS38773</name>
</gene>
<dbReference type="EMBL" id="CAJNNV010028911">
    <property type="protein sequence ID" value="CAE8626125.1"/>
    <property type="molecule type" value="Genomic_DNA"/>
</dbReference>
<reference evidence="1" key="1">
    <citation type="submission" date="2021-02" db="EMBL/GenBank/DDBJ databases">
        <authorList>
            <person name="Dougan E. K."/>
            <person name="Rhodes N."/>
            <person name="Thang M."/>
            <person name="Chan C."/>
        </authorList>
    </citation>
    <scope>NUCLEOTIDE SEQUENCE</scope>
</reference>
<sequence length="105" mass="10699">MTASSQKTVLPEESPIWSTVSTAGSFVGTGVYNAGAFVGNTAVGTAEGLSGTAPDPIDESWGKYLGHSVGFSLRLAVESVGVGANHFFQGACVSKSAKISETKKD</sequence>
<comment type="caution">
    <text evidence="1">The sequence shown here is derived from an EMBL/GenBank/DDBJ whole genome shotgun (WGS) entry which is preliminary data.</text>
</comment>
<name>A0A813GSZ5_POLGL</name>
<proteinExistence type="predicted"/>
<organism evidence="1 3">
    <name type="scientific">Polarella glacialis</name>
    <name type="common">Dinoflagellate</name>
    <dbReference type="NCBI Taxonomy" id="89957"/>
    <lineage>
        <taxon>Eukaryota</taxon>
        <taxon>Sar</taxon>
        <taxon>Alveolata</taxon>
        <taxon>Dinophyceae</taxon>
        <taxon>Suessiales</taxon>
        <taxon>Suessiaceae</taxon>
        <taxon>Polarella</taxon>
    </lineage>
</organism>
<dbReference type="EMBL" id="CAJNNW010032867">
    <property type="protein sequence ID" value="CAE8715805.1"/>
    <property type="molecule type" value="Genomic_DNA"/>
</dbReference>
<dbReference type="Proteomes" id="UP000654075">
    <property type="component" value="Unassembled WGS sequence"/>
</dbReference>